<feature type="transmembrane region" description="Helical" evidence="1">
    <location>
        <begin position="254"/>
        <end position="271"/>
    </location>
</feature>
<accession>A0ABQ1EIP7</accession>
<evidence type="ECO:0000313" key="4">
    <source>
        <dbReference type="Proteomes" id="UP000663802"/>
    </source>
</evidence>
<dbReference type="Pfam" id="PF25425">
    <property type="entry name" value="YfjL_N"/>
    <property type="match status" value="1"/>
</dbReference>
<evidence type="ECO:0000256" key="1">
    <source>
        <dbReference type="SAM" id="Phobius"/>
    </source>
</evidence>
<comment type="caution">
    <text evidence="3">The sequence shown here is derived from an EMBL/GenBank/DDBJ whole genome shotgun (WGS) entry which is preliminary data.</text>
</comment>
<evidence type="ECO:0000259" key="2">
    <source>
        <dbReference type="Pfam" id="PF25425"/>
    </source>
</evidence>
<sequence length="280" mass="32570">MENKRFTCIALLVILLVVVLLYGGYFDVKGNAFDKRKVSSVVQNYLSSNYKNEEFKLDKIEYSYDKYVVNVQSSTNRFKEFNITVDDEFGDRILKDEYKENSKQIELAAKVSSYINNEIEPNIKESIPQFSRIDIEMLEKGNSYDSVDALLQEVQNGENDVLGKINIILKGKNITEKSFLSMILSLKGNEVLNKYSKNFIIAFYYYPKYANVELQASNILSYPYYSVELLENSSLWNYNDLEDKAVNWKINFRYVPELVGVLFILISIVLVKKLEHYNNI</sequence>
<dbReference type="Proteomes" id="UP000663802">
    <property type="component" value="Unassembled WGS sequence"/>
</dbReference>
<evidence type="ECO:0000313" key="3">
    <source>
        <dbReference type="EMBL" id="GFZ34413.1"/>
    </source>
</evidence>
<dbReference type="InterPro" id="IPR057359">
    <property type="entry name" value="YfjL_N"/>
</dbReference>
<dbReference type="RefSeq" id="WP_206872904.1">
    <property type="nucleotide sequence ID" value="NZ_BMBA01000012.1"/>
</dbReference>
<feature type="domain" description="YfjL-like N-terminal" evidence="2">
    <location>
        <begin position="4"/>
        <end position="96"/>
    </location>
</feature>
<proteinExistence type="predicted"/>
<keyword evidence="1" id="KW-1133">Transmembrane helix</keyword>
<reference evidence="3 4" key="1">
    <citation type="journal article" date="2021" name="Int. J. Syst. Evol. Microbiol.">
        <title>Clostridium zeae sp. nov., isolated from corn silage.</title>
        <authorList>
            <person name="Kobayashi H."/>
            <person name="Tanizawa Y."/>
            <person name="Yagura M."/>
            <person name="Sakamoto M."/>
            <person name="Ohkuma M."/>
            <person name="Tohno M."/>
        </authorList>
    </citation>
    <scope>NUCLEOTIDE SEQUENCE [LARGE SCALE GENOMIC DNA]</scope>
    <source>
        <strain evidence="3 4">CSC2</strain>
    </source>
</reference>
<keyword evidence="4" id="KW-1185">Reference proteome</keyword>
<dbReference type="EMBL" id="BMBA01000012">
    <property type="protein sequence ID" value="GFZ34413.1"/>
    <property type="molecule type" value="Genomic_DNA"/>
</dbReference>
<organism evidence="3 4">
    <name type="scientific">Clostridium zeae</name>
    <dbReference type="NCBI Taxonomy" id="2759022"/>
    <lineage>
        <taxon>Bacteria</taxon>
        <taxon>Bacillati</taxon>
        <taxon>Bacillota</taxon>
        <taxon>Clostridia</taxon>
        <taxon>Eubacteriales</taxon>
        <taxon>Clostridiaceae</taxon>
        <taxon>Clostridium</taxon>
    </lineage>
</organism>
<gene>
    <name evidence="3" type="ORF">CSC2_49390</name>
</gene>
<protein>
    <recommendedName>
        <fullName evidence="2">YfjL-like N-terminal domain-containing protein</fullName>
    </recommendedName>
</protein>
<name>A0ABQ1EIP7_9CLOT</name>
<keyword evidence="1" id="KW-0472">Membrane</keyword>
<keyword evidence="1" id="KW-0812">Transmembrane</keyword>